<dbReference type="PANTHER" id="PTHR43162:SF1">
    <property type="entry name" value="PRESTALK A DIFFERENTIATION PROTEIN A"/>
    <property type="match status" value="1"/>
</dbReference>
<dbReference type="Gene3D" id="3.90.25.10">
    <property type="entry name" value="UDP-galactose 4-epimerase, domain 1"/>
    <property type="match status" value="1"/>
</dbReference>
<organism evidence="2 3">
    <name type="scientific">Mycolicibacterium peregrinum</name>
    <name type="common">Mycobacterium peregrinum</name>
    <dbReference type="NCBI Taxonomy" id="43304"/>
    <lineage>
        <taxon>Bacteria</taxon>
        <taxon>Bacillati</taxon>
        <taxon>Actinomycetota</taxon>
        <taxon>Actinomycetes</taxon>
        <taxon>Mycobacteriales</taxon>
        <taxon>Mycobacteriaceae</taxon>
        <taxon>Mycolicibacterium</taxon>
    </lineage>
</organism>
<gene>
    <name evidence="2" type="ORF">EJD98_08255</name>
</gene>
<dbReference type="SUPFAM" id="SSF51735">
    <property type="entry name" value="NAD(P)-binding Rossmann-fold domains"/>
    <property type="match status" value="1"/>
</dbReference>
<dbReference type="EMBL" id="RWKA01000004">
    <property type="protein sequence ID" value="TGB43878.1"/>
    <property type="molecule type" value="Genomic_DNA"/>
</dbReference>
<evidence type="ECO:0000313" key="2">
    <source>
        <dbReference type="EMBL" id="TGB43878.1"/>
    </source>
</evidence>
<reference evidence="2 3" key="1">
    <citation type="submission" date="2018-12" db="EMBL/GenBank/DDBJ databases">
        <title>Draft genome sequences of Mycolicibacterium peregrinum isolated from a pig with lymphadenitis and from soil on the same Japanese pig farm.</title>
        <authorList>
            <person name="Komatsu T."/>
            <person name="Ohya K."/>
            <person name="Sawai K."/>
            <person name="Odoi J.O."/>
            <person name="Otsu K."/>
            <person name="Ota A."/>
            <person name="Ito T."/>
            <person name="Kawai M."/>
            <person name="Maruyama F."/>
        </authorList>
    </citation>
    <scope>NUCLEOTIDE SEQUENCE [LARGE SCALE GENOMIC DNA]</scope>
    <source>
        <strain evidence="2 3">138</strain>
    </source>
</reference>
<comment type="caution">
    <text evidence="2">The sequence shown here is derived from an EMBL/GenBank/DDBJ whole genome shotgun (WGS) entry which is preliminary data.</text>
</comment>
<dbReference type="RefSeq" id="WP_135359969.1">
    <property type="nucleotide sequence ID" value="NZ_RWJZ01000003.1"/>
</dbReference>
<proteinExistence type="predicted"/>
<keyword evidence="3" id="KW-1185">Reference proteome</keyword>
<accession>A0A4Z0HR01</accession>
<sequence length="280" mass="29436">MNTILVTGATGNVGRPLVTELVRAGARVRAVTRNPQTAGFPAGVEPVPSAAEGMAGASAVFLNSRALGQDLAATVELARAAGVQRLVALSAINADDDDSRQPSRVRGDRNREVEELAVASGLEWVSLRPTVFASNFAGMWSAQIRAGDAVNGPYADASTAVIVDADISAVAAVALLTDDLVGQRIPLTGPQALTNTELVATIGRVLDRPLHYHEVPTEVVRQRFVDLGFPAAFADAYMGLLADTVGRPALVTHEVDKILGRPATPFADWVADHRELFANS</sequence>
<dbReference type="InterPro" id="IPR051604">
    <property type="entry name" value="Ergot_Alk_Oxidoreductase"/>
</dbReference>
<feature type="domain" description="NmrA-like" evidence="1">
    <location>
        <begin position="2"/>
        <end position="227"/>
    </location>
</feature>
<dbReference type="AlphaFoldDB" id="A0A4Z0HR01"/>
<dbReference type="InterPro" id="IPR008030">
    <property type="entry name" value="NmrA-like"/>
</dbReference>
<evidence type="ECO:0000313" key="3">
    <source>
        <dbReference type="Proteomes" id="UP000297792"/>
    </source>
</evidence>
<dbReference type="Pfam" id="PF05368">
    <property type="entry name" value="NmrA"/>
    <property type="match status" value="1"/>
</dbReference>
<protein>
    <submittedName>
        <fullName evidence="2">Nucleoside-diphosphate sugar epimerase</fullName>
    </submittedName>
</protein>
<dbReference type="Gene3D" id="3.40.50.720">
    <property type="entry name" value="NAD(P)-binding Rossmann-like Domain"/>
    <property type="match status" value="1"/>
</dbReference>
<dbReference type="PANTHER" id="PTHR43162">
    <property type="match status" value="1"/>
</dbReference>
<name>A0A4Z0HR01_MYCPR</name>
<dbReference type="Proteomes" id="UP000297792">
    <property type="component" value="Unassembled WGS sequence"/>
</dbReference>
<evidence type="ECO:0000259" key="1">
    <source>
        <dbReference type="Pfam" id="PF05368"/>
    </source>
</evidence>
<dbReference type="InterPro" id="IPR036291">
    <property type="entry name" value="NAD(P)-bd_dom_sf"/>
</dbReference>